<dbReference type="InterPro" id="IPR007484">
    <property type="entry name" value="Peptidase_M28"/>
</dbReference>
<feature type="domain" description="Peptidase M28" evidence="1">
    <location>
        <begin position="62"/>
        <end position="263"/>
    </location>
</feature>
<dbReference type="InterPro" id="IPR045175">
    <property type="entry name" value="M28_fam"/>
</dbReference>
<dbReference type="SUPFAM" id="SSF53187">
    <property type="entry name" value="Zn-dependent exopeptidases"/>
    <property type="match status" value="1"/>
</dbReference>
<dbReference type="Gene3D" id="3.40.630.10">
    <property type="entry name" value="Zn peptidases"/>
    <property type="match status" value="1"/>
</dbReference>
<dbReference type="EMBL" id="MWPV01000001">
    <property type="protein sequence ID" value="OUL59450.1"/>
    <property type="molecule type" value="Genomic_DNA"/>
</dbReference>
<protein>
    <recommendedName>
        <fullName evidence="1">Peptidase M28 domain-containing protein</fullName>
    </recommendedName>
</protein>
<evidence type="ECO:0000259" key="1">
    <source>
        <dbReference type="Pfam" id="PF04389"/>
    </source>
</evidence>
<dbReference type="AlphaFoldDB" id="A0A244CUZ5"/>
<dbReference type="PANTHER" id="PTHR12147">
    <property type="entry name" value="METALLOPEPTIDASE M28 FAMILY MEMBER"/>
    <property type="match status" value="1"/>
</dbReference>
<gene>
    <name evidence="2" type="ORF">B1199_04055</name>
</gene>
<dbReference type="Proteomes" id="UP000194841">
    <property type="component" value="Unassembled WGS sequence"/>
</dbReference>
<proteinExistence type="predicted"/>
<dbReference type="OrthoDB" id="1521787at2"/>
<reference evidence="2 3" key="1">
    <citation type="submission" date="2017-02" db="EMBL/GenBank/DDBJ databases">
        <title>Pseudoalteromonas ulvae TC14 Genome.</title>
        <authorList>
            <person name="Molmeret M."/>
        </authorList>
    </citation>
    <scope>NUCLEOTIDE SEQUENCE [LARGE SCALE GENOMIC DNA]</scope>
    <source>
        <strain evidence="2">TC14</strain>
    </source>
</reference>
<sequence length="286" mass="31913">MSDLTTLASDDMLGRKTGTSGSHSAALFIEQQFSTEGLSHYQGRFLHPFNYRSGFTNKQGVNVIAQLGALDNHQPLIVFTAHYDHLGQRGHKIFNGADDNASGVAALLHLARQFKSQTIHHTMLFVATDAEENGLYGAKALVQNLLDAGHKVVLNINLDMLAIKPKRGHVFAFADKRLAPFENIIEQYNQALNSNITFSSSSNLINRLNKTDKIDWRRASDHSAFREQKIPFLYFGVGTHKYYHTDKDEVSNIDVEFYHTTVQAIELISLALDQQNLAALLLDADS</sequence>
<dbReference type="RefSeq" id="WP_086742840.1">
    <property type="nucleotide sequence ID" value="NZ_MWPV01000001.1"/>
</dbReference>
<keyword evidence="3" id="KW-1185">Reference proteome</keyword>
<evidence type="ECO:0000313" key="2">
    <source>
        <dbReference type="EMBL" id="OUL59450.1"/>
    </source>
</evidence>
<name>A0A244CUZ5_PSEDV</name>
<evidence type="ECO:0000313" key="3">
    <source>
        <dbReference type="Proteomes" id="UP000194841"/>
    </source>
</evidence>
<dbReference type="PANTHER" id="PTHR12147:SF26">
    <property type="entry name" value="PEPTIDASE M28 DOMAIN-CONTAINING PROTEIN"/>
    <property type="match status" value="1"/>
</dbReference>
<dbReference type="GO" id="GO:0008235">
    <property type="term" value="F:metalloexopeptidase activity"/>
    <property type="evidence" value="ECO:0007669"/>
    <property type="project" value="InterPro"/>
</dbReference>
<dbReference type="Pfam" id="PF04389">
    <property type="entry name" value="Peptidase_M28"/>
    <property type="match status" value="1"/>
</dbReference>
<dbReference type="GO" id="GO:0006508">
    <property type="term" value="P:proteolysis"/>
    <property type="evidence" value="ECO:0007669"/>
    <property type="project" value="InterPro"/>
</dbReference>
<accession>A0A244CUZ5</accession>
<comment type="caution">
    <text evidence="2">The sequence shown here is derived from an EMBL/GenBank/DDBJ whole genome shotgun (WGS) entry which is preliminary data.</text>
</comment>
<organism evidence="2 3">
    <name type="scientific">Pseudoalteromonas ulvae</name>
    <dbReference type="NCBI Taxonomy" id="107327"/>
    <lineage>
        <taxon>Bacteria</taxon>
        <taxon>Pseudomonadati</taxon>
        <taxon>Pseudomonadota</taxon>
        <taxon>Gammaproteobacteria</taxon>
        <taxon>Alteromonadales</taxon>
        <taxon>Pseudoalteromonadaceae</taxon>
        <taxon>Pseudoalteromonas</taxon>
    </lineage>
</organism>